<evidence type="ECO:0000313" key="2">
    <source>
        <dbReference type="EMBL" id="HER40928.1"/>
    </source>
</evidence>
<proteinExistence type="predicted"/>
<dbReference type="AlphaFoldDB" id="A0A7C2R1X2"/>
<feature type="region of interest" description="Disordered" evidence="1">
    <location>
        <begin position="108"/>
        <end position="143"/>
    </location>
</feature>
<gene>
    <name evidence="2" type="ORF">ENO10_06885</name>
</gene>
<feature type="compositionally biased region" description="Low complexity" evidence="1">
    <location>
        <begin position="118"/>
        <end position="128"/>
    </location>
</feature>
<evidence type="ECO:0000256" key="1">
    <source>
        <dbReference type="SAM" id="MobiDB-lite"/>
    </source>
</evidence>
<protein>
    <submittedName>
        <fullName evidence="2">Uncharacterized protein</fullName>
    </submittedName>
</protein>
<dbReference type="EMBL" id="DSEE01000497">
    <property type="protein sequence ID" value="HER40928.1"/>
    <property type="molecule type" value="Genomic_DNA"/>
</dbReference>
<feature type="compositionally biased region" description="Pro residues" evidence="1">
    <location>
        <begin position="17"/>
        <end position="26"/>
    </location>
</feature>
<comment type="caution">
    <text evidence="2">The sequence shown here is derived from an EMBL/GenBank/DDBJ whole genome shotgun (WGS) entry which is preliminary data.</text>
</comment>
<dbReference type="Proteomes" id="UP000885753">
    <property type="component" value="Unassembled WGS sequence"/>
</dbReference>
<organism evidence="2">
    <name type="scientific">Salinimicrobium catena</name>
    <dbReference type="NCBI Taxonomy" id="390640"/>
    <lineage>
        <taxon>Bacteria</taxon>
        <taxon>Pseudomonadati</taxon>
        <taxon>Bacteroidota</taxon>
        <taxon>Flavobacteriia</taxon>
        <taxon>Flavobacteriales</taxon>
        <taxon>Flavobacteriaceae</taxon>
        <taxon>Salinimicrobium</taxon>
    </lineage>
</organism>
<feature type="region of interest" description="Disordered" evidence="1">
    <location>
        <begin position="1"/>
        <end position="62"/>
    </location>
</feature>
<reference evidence="2" key="1">
    <citation type="journal article" date="2020" name="mSystems">
        <title>Genome- and Community-Level Interaction Insights into Carbon Utilization and Element Cycling Functions of Hydrothermarchaeota in Hydrothermal Sediment.</title>
        <authorList>
            <person name="Zhou Z."/>
            <person name="Liu Y."/>
            <person name="Xu W."/>
            <person name="Pan J."/>
            <person name="Luo Z.H."/>
            <person name="Li M."/>
        </authorList>
    </citation>
    <scope>NUCLEOTIDE SEQUENCE [LARGE SCALE GENOMIC DNA]</scope>
    <source>
        <strain evidence="2">SpSt-1235</strain>
    </source>
</reference>
<name>A0A7C2R1X2_9FLAO</name>
<sequence length="143" mass="15134">MTENDNTKGIHRRTKEVPPPPPPPAPTVMKNGEVPPPPPAPTVGKAGNMAPPPPPPSPEEAVKGWIEEGADFYLNGKKVSGKAALEAVQGNAKNLGVQVEENASKKTIRIYSKDSKKPQPSSKGSKNSFIGPPQEQDLLKGNC</sequence>
<accession>A0A7C2R1X2</accession>